<proteinExistence type="predicted"/>
<dbReference type="Proteomes" id="UP000198680">
    <property type="component" value="Unassembled WGS sequence"/>
</dbReference>
<accession>A0A1G9WRX3</accession>
<keyword evidence="2" id="KW-1185">Reference proteome</keyword>
<protein>
    <submittedName>
        <fullName evidence="1">Uncharacterized protein</fullName>
    </submittedName>
</protein>
<gene>
    <name evidence="1" type="ORF">SAMN05660642_03499</name>
</gene>
<reference evidence="2" key="1">
    <citation type="submission" date="2016-10" db="EMBL/GenBank/DDBJ databases">
        <authorList>
            <person name="Varghese N."/>
            <person name="Submissions S."/>
        </authorList>
    </citation>
    <scope>NUCLEOTIDE SEQUENCE [LARGE SCALE GENOMIC DNA]</scope>
    <source>
        <strain evidence="2">DSM 45419</strain>
    </source>
</reference>
<sequence>MVTCLRELRRRRLFDHSKVIQSYFDLAEELRREPHLAETADRARVCLDTAETALLLFKNLLSEVTDDSLP</sequence>
<dbReference type="EMBL" id="FNHE01000009">
    <property type="protein sequence ID" value="SDM86961.1"/>
    <property type="molecule type" value="Genomic_DNA"/>
</dbReference>
<organism evidence="1 2">
    <name type="scientific">Geodermatophilus siccatus</name>
    <dbReference type="NCBI Taxonomy" id="1137991"/>
    <lineage>
        <taxon>Bacteria</taxon>
        <taxon>Bacillati</taxon>
        <taxon>Actinomycetota</taxon>
        <taxon>Actinomycetes</taxon>
        <taxon>Geodermatophilales</taxon>
        <taxon>Geodermatophilaceae</taxon>
        <taxon>Geodermatophilus</taxon>
    </lineage>
</organism>
<evidence type="ECO:0000313" key="1">
    <source>
        <dbReference type="EMBL" id="SDM86961.1"/>
    </source>
</evidence>
<dbReference type="AlphaFoldDB" id="A0A1G9WRX3"/>
<name>A0A1G9WRX3_9ACTN</name>
<evidence type="ECO:0000313" key="2">
    <source>
        <dbReference type="Proteomes" id="UP000198680"/>
    </source>
</evidence>